<dbReference type="EMBL" id="CAJOBZ010000069">
    <property type="protein sequence ID" value="CAF4944613.1"/>
    <property type="molecule type" value="Genomic_DNA"/>
</dbReference>
<organism evidence="1 2">
    <name type="scientific">Pieris macdunnoughi</name>
    <dbReference type="NCBI Taxonomy" id="345717"/>
    <lineage>
        <taxon>Eukaryota</taxon>
        <taxon>Metazoa</taxon>
        <taxon>Ecdysozoa</taxon>
        <taxon>Arthropoda</taxon>
        <taxon>Hexapoda</taxon>
        <taxon>Insecta</taxon>
        <taxon>Pterygota</taxon>
        <taxon>Neoptera</taxon>
        <taxon>Endopterygota</taxon>
        <taxon>Lepidoptera</taxon>
        <taxon>Glossata</taxon>
        <taxon>Ditrysia</taxon>
        <taxon>Papilionoidea</taxon>
        <taxon>Pieridae</taxon>
        <taxon>Pierinae</taxon>
        <taxon>Pieris</taxon>
    </lineage>
</organism>
<proteinExistence type="predicted"/>
<dbReference type="OrthoDB" id="10250935at2759"/>
<reference evidence="1" key="1">
    <citation type="submission" date="2021-02" db="EMBL/GenBank/DDBJ databases">
        <authorList>
            <person name="Steward A R."/>
        </authorList>
    </citation>
    <scope>NUCLEOTIDE SEQUENCE</scope>
</reference>
<keyword evidence="2" id="KW-1185">Reference proteome</keyword>
<name>A0A821XL90_9NEOP</name>
<dbReference type="Proteomes" id="UP000663880">
    <property type="component" value="Unassembled WGS sequence"/>
</dbReference>
<comment type="caution">
    <text evidence="1">The sequence shown here is derived from an EMBL/GenBank/DDBJ whole genome shotgun (WGS) entry which is preliminary data.</text>
</comment>
<sequence>MADEKYIIVTGFPGRITGSAIVRKLSWIVRGHFEIVAMQPAPKGLKKCFIKLSPRLNLQNVIKKINDASFGHYKLLVTPCNEPIPEQKRKKPRVLPDLLRKKMQIPIELSPKEVIINVHNEMVRELEYKYTGLFNLSKKTDHKLMENLCIVIAERLKKLASSFKRMDSPFHLSLAYRKAYPHFGDFQLLLATLHGIEDAEALPRSQINEKELMSTVNQQFLIGNVPVEKAQETCRKYSARIVKKVVEHINKLKTEVEDPENPEVGVAKTKVRQQLKRLEQFLPDIVNEVVNKHFLPKLPMYQRVRIYGEPYMPNRAITEPLFKSFFIKRFARSEKMFNMLSCVVPRQNYNKLLAKDNISLADCKLVIRGEDIEKYSIPEEIKQDLAQSLDQGGADVEMVETWEEW</sequence>
<dbReference type="AlphaFoldDB" id="A0A821XL90"/>
<gene>
    <name evidence="1" type="ORF">PMACD_LOCUS15054</name>
</gene>
<accession>A0A821XL90</accession>
<protein>
    <submittedName>
        <fullName evidence="1">Uncharacterized protein</fullName>
    </submittedName>
</protein>
<evidence type="ECO:0000313" key="2">
    <source>
        <dbReference type="Proteomes" id="UP000663880"/>
    </source>
</evidence>
<evidence type="ECO:0000313" key="1">
    <source>
        <dbReference type="EMBL" id="CAF4944613.1"/>
    </source>
</evidence>